<dbReference type="Proteomes" id="UP000009102">
    <property type="component" value="Chromosome"/>
</dbReference>
<dbReference type="EMBL" id="CP001801">
    <property type="protein sequence ID" value="ACX96525.1"/>
    <property type="molecule type" value="Genomic_DNA"/>
</dbReference>
<evidence type="ECO:0000313" key="1">
    <source>
        <dbReference type="EMBL" id="ACX96525.1"/>
    </source>
</evidence>
<keyword evidence="2" id="KW-1185">Reference proteome</keyword>
<protein>
    <submittedName>
        <fullName evidence="1">Uncharacterized protein</fullName>
    </submittedName>
</protein>
<accession>D0L1F2</accession>
<dbReference type="KEGG" id="hna:Hneap_1700"/>
<evidence type="ECO:0000313" key="2">
    <source>
        <dbReference type="Proteomes" id="UP000009102"/>
    </source>
</evidence>
<reference evidence="1 2" key="1">
    <citation type="submission" date="2009-10" db="EMBL/GenBank/DDBJ databases">
        <title>Complete sequence of Halothiobacillus neapolitanus c2.</title>
        <authorList>
            <consortium name="US DOE Joint Genome Institute"/>
            <person name="Lucas S."/>
            <person name="Copeland A."/>
            <person name="Lapidus A."/>
            <person name="Glavina del Rio T."/>
            <person name="Tice H."/>
            <person name="Bruce D."/>
            <person name="Goodwin L."/>
            <person name="Pitluck S."/>
            <person name="Davenport K."/>
            <person name="Brettin T."/>
            <person name="Detter J.C."/>
            <person name="Han C."/>
            <person name="Tapia R."/>
            <person name="Larimer F."/>
            <person name="Land M."/>
            <person name="Hauser L."/>
            <person name="Kyrpides N."/>
            <person name="Mikhailova N."/>
            <person name="Kerfeld C."/>
            <person name="Cannon G."/>
            <person name="Heinhort S."/>
        </authorList>
    </citation>
    <scope>NUCLEOTIDE SEQUENCE [LARGE SCALE GENOMIC DNA]</scope>
    <source>
        <strain evidence="2">ATCC 23641 / c2</strain>
    </source>
</reference>
<gene>
    <name evidence="1" type="ordered locus">Hneap_1700</name>
</gene>
<sequence length="92" mass="9892">MATHPDAVRKKGASKNLLNAKLAAAHCPIAASRARSRLAYLLDMSRCSLNAKLAQARGSLHSNMLVTVFRGTQKPNLGFSDSLNYLFGTGFT</sequence>
<dbReference type="HOGENOM" id="CLU_2409188_0_0_6"/>
<dbReference type="AlphaFoldDB" id="D0L1F2"/>
<name>D0L1F2_HALNC</name>
<organism evidence="1 2">
    <name type="scientific">Halothiobacillus neapolitanus (strain ATCC 23641 / DSM 15147 / CIP 104769 / NCIMB 8539 / c2)</name>
    <name type="common">Thiobacillus neapolitanus</name>
    <dbReference type="NCBI Taxonomy" id="555778"/>
    <lineage>
        <taxon>Bacteria</taxon>
        <taxon>Pseudomonadati</taxon>
        <taxon>Pseudomonadota</taxon>
        <taxon>Gammaproteobacteria</taxon>
        <taxon>Chromatiales</taxon>
        <taxon>Halothiobacillaceae</taxon>
        <taxon>Halothiobacillus</taxon>
    </lineage>
</organism>
<proteinExistence type="predicted"/>